<feature type="compositionally biased region" description="Acidic residues" evidence="4">
    <location>
        <begin position="1010"/>
        <end position="1019"/>
    </location>
</feature>
<dbReference type="SMART" id="SM00248">
    <property type="entry name" value="ANK"/>
    <property type="match status" value="6"/>
</dbReference>
<keyword evidence="8" id="KW-1185">Reference proteome</keyword>
<dbReference type="Pfam" id="PF00023">
    <property type="entry name" value="Ank"/>
    <property type="match status" value="1"/>
</dbReference>
<dbReference type="Pfam" id="PF12796">
    <property type="entry name" value="Ank_2"/>
    <property type="match status" value="2"/>
</dbReference>
<feature type="region of interest" description="Disordered" evidence="4">
    <location>
        <begin position="652"/>
        <end position="799"/>
    </location>
</feature>
<proteinExistence type="predicted"/>
<evidence type="ECO:0000256" key="1">
    <source>
        <dbReference type="ARBA" id="ARBA00023054"/>
    </source>
</evidence>
<feature type="region of interest" description="Disordered" evidence="4">
    <location>
        <begin position="278"/>
        <end position="540"/>
    </location>
</feature>
<gene>
    <name evidence="7" type="primary">ANKRD26</name>
    <name evidence="7" type="ORF">AOXY_G10014</name>
</gene>
<sequence length="2453" mass="277092">MKKLFSFGKKKKGFSPNTSDTGSVVSAGYELKEKDLGKLHKAASTGDLSKLKQLAKKHDLSQLDKDNRTPLHLACAHGHVDVVHFLTESKAKLNLCDNDNRSPLMKAVQCQQERCVVTLLEHDADPNLVDINGNTALHLAALIPAISMAIQLLDHDARINATNKEGCTPLILAATENHQEMVEFLLKEGADVDAKDKSKRTSLMIVANNGQISLVRLLLRYNADISIKDDKGWTADDYAVMNGHHACSHLIIEHGTKKRPPQSPHFYGTSKVKGASVFSSPIRGTESGFTVGGPATDKEELQQSPKHQSGAGDSGKVGDNISQEESISRVSDKGGAGDSWPSSDEGEELDFSPKKLQKPSLTKLMNASQKSKNNVNQNGNARPQPVEHSEPIISGSEGDSEKESENADERDHSPPKAFPTSLHPANPSPASFSKLPQMTSTPLRNSKQEEYSEEEEEDEEEYDLHISGKIPKESGTVGSAVPQNDLNEKGSPAKNIKRDFLSELGLAAAEEDEDSPWDSESASDSPRKQQSGALNPAAKAQTVMHCISEEQNEDIFYIPSFLRGSRDYRMAELEDSRSVGRPVSRLDLGGNDTEKQRDVLKTPLKIKETIFSNLALSKETREKQKTDFMEELGLDDADDIEDASDWDSASIASRNLPGCKIPSPVHDEISAKLSEPELSTPQRKTPNIVQCAKADQKNSAEKSLSPSNSPPLPEARSLHSLTSPQPQPQPRSKLLAVKADSGEDSDWDSEDDGVPSGPEKSGRLPKLPVQNFATSKPERTDAVLSSEEDDRENSAHLKKKVKQSFSMCLPMLLKDKERLETPLAVLINTTPDAADQANILLREQNQEGSENQTTDTVNLSAASSAVPWEERYEKIWVENEKREVKSHYKDVAAELKKKFGEICLEQSREPSSILTHLRVDLNNEDDSGDEDEIVHQMAKTQSGILQSIPEQESSLEDSITEPSKPELKGSKIPDKAVNSNKQAEHISKEDENEIQPLVQKRENDVAGYDTDLDSDSEQCAEEKPKCSLDGSGGSFENNTNPGHSKNSKEDDKYQDFVKTGQKKTPLSEDDFKLTPTSQPVCAPASKYPSDEELEGDMQRFKNEVGMLKVVFLALEKEKAQLQKEVEGEKKNKLLGMQRSNAIKGLEGPRNVNRQTGDENETIIQHEATQRLQPKGMQGSEKLNTCNQKDQKQLNNPRSNIKQRANATHDKRDDLFSDEEDVDNKRISKLNTAGRQSQQATFVNGDQLSVFDESTLSEMSEDGGRPTIPHNWKSKSNKQMEIADDFDDFTQSSDTATDSMDSPALGYRNASLLIKQLETGTIDSVTLVKIQNMFHEYERTIEREKGRYSMLSDNITQLLNERKELQKALEDIQEVKSNLEHQQVEWETDLNNQKFILKQEQEKHKNAEMLYEKSREQLRKKEEQLRKEVEAKQQLELTLRNLEMEMRALISNTKQLEDERNEVQRLLSQERSARAQQEGILNNHLHRQKEIEEENKKTVSKSTEVFSQLSEVSDREKDLLQQNRSLQDEISVLKLELDRVRARSQEEEGRYLEENEALKEKMEDLKRDLKLNEEALAQTVLQYSGQLNALKTESTMMTSKLEQEKQNKDKLETDVESLRARLTSALQELERSQSGKVDAERTFQRERDEWLRLQEKRTHETTSLRDSINSLSQQLSKAEARANSLENECHRATLSHTEKSLQLESMKREREQAQSRLKELEGLLQAEKEQASKSSVRQESMQERLAQAQSENILLRQQLEEAQNKGIIKERAVSDVQDRFSDILTNLRADSEGRVQIMEERNKELMAKNIELREQVYGHQNEKAEREAALRQLQQELADALKKLSMSEASLEVNTRYRNDLEAEKIWFQKDIDRLKGKLQETEDQFIQSERRIHELKSALDDKEREVIASSQKLQESLSASSGMEKTVKQLDEHIQRLEIENARLEATAKQQINRIEVLQKEVHESASVSSHLLIPKLHDVRNRLEDFVTNLQGAKINLEEQLNQEAQKQSMLSHNAQDSHLLWEEELKSRSKLGHRLAQLEREKVEVTSQMETEKKKTKKIAELKRCAEARLDQEMKRNSELQKEMNRMRTLVKTTKKKQKQQETGEFAAQLSSIRGDLDNRHLETIARLKSKIDELSQQLEKESLQSTRLESTNSDLREQLSSMKALRKSHEKLERSKMQLEEEVSSVRRHMETMIEQCRREAEERARQEIRQKLEEVNLFLQTQAASQEALEQIKATNEATLRNQLEQRIRDLEGELSRARSTQQNSLSQRDSTQTELERYKELYSQELKLRKSLAAKLDRSNERLAEANTKLLHERQHNKSFIASSIVNGSLTASPVLHVNQLQGSIGNFGGTLGPLNRNLGLGGSFLNPVGDGSSLNSMDAYIAKMQNELEKSITKELDHATAELDGGSLRMSPVGSAAGSLKSLNLDQDPVARANQQYLEVLKKNYMI</sequence>
<feature type="region of interest" description="Disordered" evidence="4">
    <location>
        <begin position="942"/>
        <end position="1091"/>
    </location>
</feature>
<feature type="repeat" description="ANK" evidence="2">
    <location>
        <begin position="198"/>
        <end position="230"/>
    </location>
</feature>
<feature type="compositionally biased region" description="Basic and acidic residues" evidence="4">
    <location>
        <begin position="963"/>
        <end position="974"/>
    </location>
</feature>
<evidence type="ECO:0000256" key="3">
    <source>
        <dbReference type="SAM" id="Coils"/>
    </source>
</evidence>
<reference evidence="7" key="1">
    <citation type="submission" date="2022-02" db="EMBL/GenBank/DDBJ databases">
        <title>Atlantic sturgeon de novo genome assembly.</title>
        <authorList>
            <person name="Stock M."/>
            <person name="Klopp C."/>
            <person name="Guiguen Y."/>
            <person name="Cabau C."/>
            <person name="Parinello H."/>
            <person name="Santidrian Yebra-Pimentel E."/>
            <person name="Kuhl H."/>
            <person name="Dirks R.P."/>
            <person name="Guessner J."/>
            <person name="Wuertz S."/>
            <person name="Du K."/>
            <person name="Schartl M."/>
        </authorList>
    </citation>
    <scope>NUCLEOTIDE SEQUENCE</scope>
    <source>
        <strain evidence="7">STURGEONOMICS-FGT-2020</strain>
        <tissue evidence="7">Whole blood</tissue>
    </source>
</reference>
<feature type="domain" description="DUF3496" evidence="5">
    <location>
        <begin position="2245"/>
        <end position="2335"/>
    </location>
</feature>
<dbReference type="InterPro" id="IPR039497">
    <property type="entry name" value="CC144C-like_CC_dom"/>
</dbReference>
<feature type="repeat" description="ANK" evidence="2">
    <location>
        <begin position="66"/>
        <end position="98"/>
    </location>
</feature>
<evidence type="ECO:0000259" key="5">
    <source>
        <dbReference type="Pfam" id="PF12001"/>
    </source>
</evidence>
<feature type="repeat" description="ANK" evidence="2">
    <location>
        <begin position="99"/>
        <end position="131"/>
    </location>
</feature>
<evidence type="ECO:0000256" key="4">
    <source>
        <dbReference type="SAM" id="MobiDB-lite"/>
    </source>
</evidence>
<evidence type="ECO:0000259" key="6">
    <source>
        <dbReference type="Pfam" id="PF14915"/>
    </source>
</evidence>
<feature type="compositionally biased region" description="Basic and acidic residues" evidence="4">
    <location>
        <begin position="1046"/>
        <end position="1055"/>
    </location>
</feature>
<feature type="compositionally biased region" description="Polar residues" evidence="4">
    <location>
        <begin position="1180"/>
        <end position="1205"/>
    </location>
</feature>
<dbReference type="InterPro" id="IPR021885">
    <property type="entry name" value="DUF3496"/>
</dbReference>
<dbReference type="InterPro" id="IPR002110">
    <property type="entry name" value="Ankyrin_rpt"/>
</dbReference>
<dbReference type="EMBL" id="JAGXEW010000008">
    <property type="protein sequence ID" value="KAK1169081.1"/>
    <property type="molecule type" value="Genomic_DNA"/>
</dbReference>
<dbReference type="PANTHER" id="PTHR24147:SF53">
    <property type="entry name" value="ANKYRIN REPEAT DOMAIN 26"/>
    <property type="match status" value="1"/>
</dbReference>
<dbReference type="InterPro" id="IPR050657">
    <property type="entry name" value="Ankyrin_repeat_domain"/>
</dbReference>
<feature type="compositionally biased region" description="Polar residues" evidence="4">
    <location>
        <begin position="677"/>
        <end position="688"/>
    </location>
</feature>
<keyword evidence="1 3" id="KW-0175">Coiled coil</keyword>
<feature type="region of interest" description="Disordered" evidence="4">
    <location>
        <begin position="1"/>
        <end position="23"/>
    </location>
</feature>
<comment type="caution">
    <text evidence="7">The sequence shown here is derived from an EMBL/GenBank/DDBJ whole genome shotgun (WGS) entry which is preliminary data.</text>
</comment>
<evidence type="ECO:0000313" key="7">
    <source>
        <dbReference type="EMBL" id="KAK1169081.1"/>
    </source>
</evidence>
<dbReference type="PRINTS" id="PR01415">
    <property type="entry name" value="ANKYRIN"/>
</dbReference>
<feature type="region of interest" description="Disordered" evidence="4">
    <location>
        <begin position="574"/>
        <end position="594"/>
    </location>
</feature>
<protein>
    <submittedName>
        <fullName evidence="7">Ankyrin repeat domain-containing protein 26-like isoform X2</fullName>
    </submittedName>
</protein>
<feature type="region of interest" description="Disordered" evidence="4">
    <location>
        <begin position="1691"/>
        <end position="1714"/>
    </location>
</feature>
<organism evidence="7 8">
    <name type="scientific">Acipenser oxyrinchus oxyrinchus</name>
    <dbReference type="NCBI Taxonomy" id="40147"/>
    <lineage>
        <taxon>Eukaryota</taxon>
        <taxon>Metazoa</taxon>
        <taxon>Chordata</taxon>
        <taxon>Craniata</taxon>
        <taxon>Vertebrata</taxon>
        <taxon>Euteleostomi</taxon>
        <taxon>Actinopterygii</taxon>
        <taxon>Chondrostei</taxon>
        <taxon>Acipenseriformes</taxon>
        <taxon>Acipenseridae</taxon>
        <taxon>Acipenser</taxon>
    </lineage>
</organism>
<feature type="compositionally biased region" description="Polar residues" evidence="4">
    <location>
        <begin position="942"/>
        <end position="952"/>
    </location>
</feature>
<dbReference type="PANTHER" id="PTHR24147">
    <property type="entry name" value="ANKYRIN REPEAT DOMAIN 36-RELATED"/>
    <property type="match status" value="1"/>
</dbReference>
<feature type="compositionally biased region" description="Polar residues" evidence="4">
    <location>
        <begin position="359"/>
        <end position="381"/>
    </location>
</feature>
<feature type="region of interest" description="Disordered" evidence="4">
    <location>
        <begin position="2258"/>
        <end position="2278"/>
    </location>
</feature>
<dbReference type="Pfam" id="PF14915">
    <property type="entry name" value="CCDC144C"/>
    <property type="match status" value="1"/>
</dbReference>
<name>A0AAD8G7P7_ACIOX</name>
<evidence type="ECO:0000256" key="2">
    <source>
        <dbReference type="PROSITE-ProRule" id="PRU00023"/>
    </source>
</evidence>
<dbReference type="PROSITE" id="PS50088">
    <property type="entry name" value="ANK_REPEAT"/>
    <property type="match status" value="5"/>
</dbReference>
<dbReference type="PROSITE" id="PS50297">
    <property type="entry name" value="ANK_REP_REGION"/>
    <property type="match status" value="4"/>
</dbReference>
<keyword evidence="2" id="KW-0040">ANK repeat</keyword>
<feature type="compositionally biased region" description="Basic and acidic residues" evidence="4">
    <location>
        <begin position="463"/>
        <end position="472"/>
    </location>
</feature>
<feature type="repeat" description="ANK" evidence="2">
    <location>
        <begin position="165"/>
        <end position="197"/>
    </location>
</feature>
<feature type="compositionally biased region" description="Polar residues" evidence="4">
    <location>
        <begin position="1034"/>
        <end position="1044"/>
    </location>
</feature>
<accession>A0AAD8G7P7</accession>
<feature type="compositionally biased region" description="Polar residues" evidence="4">
    <location>
        <begin position="2262"/>
        <end position="2278"/>
    </location>
</feature>
<feature type="compositionally biased region" description="Polar residues" evidence="4">
    <location>
        <begin position="428"/>
        <end position="445"/>
    </location>
</feature>
<dbReference type="SUPFAM" id="SSF48403">
    <property type="entry name" value="Ankyrin repeat"/>
    <property type="match status" value="1"/>
</dbReference>
<feature type="repeat" description="ANK" evidence="2">
    <location>
        <begin position="132"/>
        <end position="164"/>
    </location>
</feature>
<feature type="compositionally biased region" description="Acidic residues" evidence="4">
    <location>
        <begin position="451"/>
        <end position="462"/>
    </location>
</feature>
<feature type="region of interest" description="Disordered" evidence="4">
    <location>
        <begin position="1138"/>
        <end position="1219"/>
    </location>
</feature>
<feature type="region of interest" description="Disordered" evidence="4">
    <location>
        <begin position="1255"/>
        <end position="1274"/>
    </location>
</feature>
<dbReference type="Pfam" id="PF12001">
    <property type="entry name" value="DUF3496"/>
    <property type="match status" value="1"/>
</dbReference>
<dbReference type="Proteomes" id="UP001230051">
    <property type="component" value="Unassembled WGS sequence"/>
</dbReference>
<evidence type="ECO:0000313" key="8">
    <source>
        <dbReference type="Proteomes" id="UP001230051"/>
    </source>
</evidence>
<feature type="coiled-coil region" evidence="3">
    <location>
        <begin position="1340"/>
        <end position="1475"/>
    </location>
</feature>
<feature type="coiled-coil region" evidence="3">
    <location>
        <begin position="1508"/>
        <end position="1627"/>
    </location>
</feature>
<feature type="compositionally biased region" description="Basic residues" evidence="4">
    <location>
        <begin position="1"/>
        <end position="13"/>
    </location>
</feature>
<dbReference type="Gene3D" id="1.25.40.20">
    <property type="entry name" value="Ankyrin repeat-containing domain"/>
    <property type="match status" value="2"/>
</dbReference>
<feature type="compositionally biased region" description="Acidic residues" evidence="4">
    <location>
        <begin position="742"/>
        <end position="753"/>
    </location>
</feature>
<feature type="compositionally biased region" description="Basic and acidic residues" evidence="4">
    <location>
        <begin position="399"/>
        <end position="414"/>
    </location>
</feature>
<feature type="domain" description="CCDC144C-like coiled-coil" evidence="6">
    <location>
        <begin position="1394"/>
        <end position="1877"/>
    </location>
</feature>
<dbReference type="InterPro" id="IPR036770">
    <property type="entry name" value="Ankyrin_rpt-contain_sf"/>
</dbReference>